<name>A0ABW2VFF1_9ACTN</name>
<comment type="caution">
    <text evidence="2">The sequence shown here is derived from an EMBL/GenBank/DDBJ whole genome shotgun (WGS) entry which is preliminary data.</text>
</comment>
<protein>
    <submittedName>
        <fullName evidence="2">Nuclear transport factor 2 family protein</fullName>
    </submittedName>
</protein>
<dbReference type="EMBL" id="JBHTEC010000001">
    <property type="protein sequence ID" value="MFD0282767.1"/>
    <property type="molecule type" value="Genomic_DNA"/>
</dbReference>
<reference evidence="3" key="1">
    <citation type="journal article" date="2019" name="Int. J. Syst. Evol. Microbiol.">
        <title>The Global Catalogue of Microorganisms (GCM) 10K type strain sequencing project: providing services to taxonomists for standard genome sequencing and annotation.</title>
        <authorList>
            <consortium name="The Broad Institute Genomics Platform"/>
            <consortium name="The Broad Institute Genome Sequencing Center for Infectious Disease"/>
            <person name="Wu L."/>
            <person name="Ma J."/>
        </authorList>
    </citation>
    <scope>NUCLEOTIDE SEQUENCE [LARGE SCALE GENOMIC DNA]</scope>
    <source>
        <strain evidence="3">CGMCC 4.7198</strain>
    </source>
</reference>
<dbReference type="Gene3D" id="3.10.450.50">
    <property type="match status" value="1"/>
</dbReference>
<dbReference type="RefSeq" id="WP_381258897.1">
    <property type="nucleotide sequence ID" value="NZ_JBHTBI010000028.1"/>
</dbReference>
<proteinExistence type="predicted"/>
<dbReference type="Proteomes" id="UP001596957">
    <property type="component" value="Unassembled WGS sequence"/>
</dbReference>
<organism evidence="2 3">
    <name type="scientific">Streptomyces lutosisoli</name>
    <dbReference type="NCBI Taxonomy" id="2665721"/>
    <lineage>
        <taxon>Bacteria</taxon>
        <taxon>Bacillati</taxon>
        <taxon>Actinomycetota</taxon>
        <taxon>Actinomycetes</taxon>
        <taxon>Kitasatosporales</taxon>
        <taxon>Streptomycetaceae</taxon>
        <taxon>Streptomyces</taxon>
    </lineage>
</organism>
<feature type="domain" description="SnoaL-like" evidence="1">
    <location>
        <begin position="6"/>
        <end position="120"/>
    </location>
</feature>
<accession>A0ABW2VFF1</accession>
<sequence length="124" mass="13325">MKPTNEDTVGIARVLALWGHIMDDREWGRLGEVLTEDAVWDASAFGFEPVAGLGAITSVLSADGHARAHHTTNVVVSDGPGDEVRVRSKGLGVMDGGTVVSAVYTDEVRRTADGWRISRRAIRV</sequence>
<evidence type="ECO:0000313" key="3">
    <source>
        <dbReference type="Proteomes" id="UP001596957"/>
    </source>
</evidence>
<gene>
    <name evidence="2" type="ORF">ACFQZP_13940</name>
</gene>
<dbReference type="InterPro" id="IPR037401">
    <property type="entry name" value="SnoaL-like"/>
</dbReference>
<evidence type="ECO:0000259" key="1">
    <source>
        <dbReference type="Pfam" id="PF13577"/>
    </source>
</evidence>
<dbReference type="InterPro" id="IPR032710">
    <property type="entry name" value="NTF2-like_dom_sf"/>
</dbReference>
<dbReference type="Pfam" id="PF13577">
    <property type="entry name" value="SnoaL_4"/>
    <property type="match status" value="1"/>
</dbReference>
<evidence type="ECO:0000313" key="2">
    <source>
        <dbReference type="EMBL" id="MFD0282767.1"/>
    </source>
</evidence>
<keyword evidence="3" id="KW-1185">Reference proteome</keyword>
<dbReference type="SUPFAM" id="SSF54427">
    <property type="entry name" value="NTF2-like"/>
    <property type="match status" value="1"/>
</dbReference>